<dbReference type="SUPFAM" id="SSF54160">
    <property type="entry name" value="Chromo domain-like"/>
    <property type="match status" value="1"/>
</dbReference>
<protein>
    <submittedName>
        <fullName evidence="1">Uncharacterized protein</fullName>
    </submittedName>
</protein>
<evidence type="ECO:0000313" key="2">
    <source>
        <dbReference type="Proteomes" id="UP000765509"/>
    </source>
</evidence>
<dbReference type="Proteomes" id="UP000765509">
    <property type="component" value="Unassembled WGS sequence"/>
</dbReference>
<name>A0A9Q3D4Q3_9BASI</name>
<accession>A0A9Q3D4Q3</accession>
<dbReference type="AlphaFoldDB" id="A0A9Q3D4Q3"/>
<proteinExistence type="predicted"/>
<comment type="caution">
    <text evidence="1">The sequence shown here is derived from an EMBL/GenBank/DDBJ whole genome shotgun (WGS) entry which is preliminary data.</text>
</comment>
<sequence>MIKELHGPFALQVKFTGDLMNKHPALPVTLIKPYTSSYKESFPLRNQTPLEIPPLEEGEGKRIVKALKKRRKRKKKEREYLVRYRNPAQEDEWLLEKYIKNSDKLLRRLRHERKHKE</sequence>
<gene>
    <name evidence="1" type="ORF">O181_034330</name>
</gene>
<dbReference type="InterPro" id="IPR016197">
    <property type="entry name" value="Chromo-like_dom_sf"/>
</dbReference>
<dbReference type="EMBL" id="AVOT02012660">
    <property type="protein sequence ID" value="MBW0494615.1"/>
    <property type="molecule type" value="Genomic_DNA"/>
</dbReference>
<organism evidence="1 2">
    <name type="scientific">Austropuccinia psidii MF-1</name>
    <dbReference type="NCBI Taxonomy" id="1389203"/>
    <lineage>
        <taxon>Eukaryota</taxon>
        <taxon>Fungi</taxon>
        <taxon>Dikarya</taxon>
        <taxon>Basidiomycota</taxon>
        <taxon>Pucciniomycotina</taxon>
        <taxon>Pucciniomycetes</taxon>
        <taxon>Pucciniales</taxon>
        <taxon>Sphaerophragmiaceae</taxon>
        <taxon>Austropuccinia</taxon>
    </lineage>
</organism>
<reference evidence="1" key="1">
    <citation type="submission" date="2021-03" db="EMBL/GenBank/DDBJ databases">
        <title>Draft genome sequence of rust myrtle Austropuccinia psidii MF-1, a brazilian biotype.</title>
        <authorList>
            <person name="Quecine M.C."/>
            <person name="Pachon D.M.R."/>
            <person name="Bonatelli M.L."/>
            <person name="Correr F.H."/>
            <person name="Franceschini L.M."/>
            <person name="Leite T.F."/>
            <person name="Margarido G.R.A."/>
            <person name="Almeida C.A."/>
            <person name="Ferrarezi J.A."/>
            <person name="Labate C.A."/>
        </authorList>
    </citation>
    <scope>NUCLEOTIDE SEQUENCE</scope>
    <source>
        <strain evidence="1">MF-1</strain>
    </source>
</reference>
<evidence type="ECO:0000313" key="1">
    <source>
        <dbReference type="EMBL" id="MBW0494615.1"/>
    </source>
</evidence>
<keyword evidence="2" id="KW-1185">Reference proteome</keyword>